<dbReference type="PANTHER" id="PTHR33231">
    <property type="entry name" value="30S RIBOSOMAL PROTEIN"/>
    <property type="match status" value="1"/>
</dbReference>
<dbReference type="InterPro" id="IPR032528">
    <property type="entry name" value="Ribosom_S30AE_C"/>
</dbReference>
<proteinExistence type="predicted"/>
<evidence type="ECO:0000259" key="1">
    <source>
        <dbReference type="Pfam" id="PF16321"/>
    </source>
</evidence>
<organism evidence="2 3">
    <name type="scientific">Amycolatopsis pigmentata</name>
    <dbReference type="NCBI Taxonomy" id="450801"/>
    <lineage>
        <taxon>Bacteria</taxon>
        <taxon>Bacillati</taxon>
        <taxon>Actinomycetota</taxon>
        <taxon>Actinomycetes</taxon>
        <taxon>Pseudonocardiales</taxon>
        <taxon>Pseudonocardiaceae</taxon>
        <taxon>Amycolatopsis</taxon>
    </lineage>
</organism>
<dbReference type="RefSeq" id="WP_378268331.1">
    <property type="nucleotide sequence ID" value="NZ_JBHUKR010000017.1"/>
</dbReference>
<gene>
    <name evidence="2" type="ORF">ACFSXZ_28645</name>
</gene>
<dbReference type="Gene3D" id="3.30.505.50">
    <property type="entry name" value="Sigma 54 modulation/S30EA ribosomal protein, C-terminal domain"/>
    <property type="match status" value="2"/>
</dbReference>
<evidence type="ECO:0000313" key="2">
    <source>
        <dbReference type="EMBL" id="MFD2420308.1"/>
    </source>
</evidence>
<dbReference type="Pfam" id="PF16321">
    <property type="entry name" value="Ribosom_S30AE_C"/>
    <property type="match status" value="2"/>
</dbReference>
<dbReference type="InterPro" id="IPR050574">
    <property type="entry name" value="HPF/YfiA_ribosome-assoc"/>
</dbReference>
<name>A0ABW5FYZ1_9PSEU</name>
<feature type="domain" description="Sigma 54 modulation/S30EA ribosomal protein C-terminal" evidence="1">
    <location>
        <begin position="49"/>
        <end position="99"/>
    </location>
</feature>
<dbReference type="EMBL" id="JBHUKR010000017">
    <property type="protein sequence ID" value="MFD2420308.1"/>
    <property type="molecule type" value="Genomic_DNA"/>
</dbReference>
<protein>
    <submittedName>
        <fullName evidence="2">Sigma 54 modulation/S30EA ribosomal C-terminal domain-containing protein</fullName>
    </submittedName>
</protein>
<sequence length="103" mass="11291">MADLKALGYQFHLFTDTSTGQDCVLYRTTGGYRLEQVNTQPPVPLDGLVTVSPHPAARLTLAEARERFDLEGRPFLFFADSATARGAVLYQRDDGDLGLVTAD</sequence>
<accession>A0ABW5FYZ1</accession>
<feature type="domain" description="Sigma 54 modulation/S30EA ribosomal protein C-terminal" evidence="1">
    <location>
        <begin position="3"/>
        <end position="33"/>
    </location>
</feature>
<reference evidence="3" key="1">
    <citation type="journal article" date="2019" name="Int. J. Syst. Evol. Microbiol.">
        <title>The Global Catalogue of Microorganisms (GCM) 10K type strain sequencing project: providing services to taxonomists for standard genome sequencing and annotation.</title>
        <authorList>
            <consortium name="The Broad Institute Genomics Platform"/>
            <consortium name="The Broad Institute Genome Sequencing Center for Infectious Disease"/>
            <person name="Wu L."/>
            <person name="Ma J."/>
        </authorList>
    </citation>
    <scope>NUCLEOTIDE SEQUENCE [LARGE SCALE GENOMIC DNA]</scope>
    <source>
        <strain evidence="3">CGMCC 4.7645</strain>
    </source>
</reference>
<keyword evidence="3" id="KW-1185">Reference proteome</keyword>
<comment type="caution">
    <text evidence="2">The sequence shown here is derived from an EMBL/GenBank/DDBJ whole genome shotgun (WGS) entry which is preliminary data.</text>
</comment>
<dbReference type="Proteomes" id="UP001597417">
    <property type="component" value="Unassembled WGS sequence"/>
</dbReference>
<evidence type="ECO:0000313" key="3">
    <source>
        <dbReference type="Proteomes" id="UP001597417"/>
    </source>
</evidence>
<dbReference type="PANTHER" id="PTHR33231:SF3">
    <property type="entry name" value="RIBOSOME-ASSOCIATED INHIBITOR A"/>
    <property type="match status" value="1"/>
</dbReference>
<dbReference type="InterPro" id="IPR038416">
    <property type="entry name" value="Ribosom_S30AE_C_sf"/>
</dbReference>